<dbReference type="OrthoDB" id="169477at2157"/>
<dbReference type="InterPro" id="IPR058279">
    <property type="entry name" value="DUF7973"/>
</dbReference>
<feature type="transmembrane region" description="Helical" evidence="1">
    <location>
        <begin position="191"/>
        <end position="211"/>
    </location>
</feature>
<protein>
    <recommendedName>
        <fullName evidence="2">DUF7973 domain-containing protein</fullName>
    </recommendedName>
</protein>
<feature type="transmembrane region" description="Helical" evidence="1">
    <location>
        <begin position="218"/>
        <end position="235"/>
    </location>
</feature>
<evidence type="ECO:0000256" key="1">
    <source>
        <dbReference type="SAM" id="Phobius"/>
    </source>
</evidence>
<feature type="transmembrane region" description="Helical" evidence="1">
    <location>
        <begin position="113"/>
        <end position="134"/>
    </location>
</feature>
<dbReference type="Proteomes" id="UP000281564">
    <property type="component" value="Unassembled WGS sequence"/>
</dbReference>
<dbReference type="RefSeq" id="WP_120084293.1">
    <property type="nucleotide sequence ID" value="NZ_QMDW01000008.1"/>
</dbReference>
<evidence type="ECO:0000259" key="2">
    <source>
        <dbReference type="Pfam" id="PF25928"/>
    </source>
</evidence>
<dbReference type="EMBL" id="QMDW01000008">
    <property type="protein sequence ID" value="RJX49835.1"/>
    <property type="molecule type" value="Genomic_DNA"/>
</dbReference>
<comment type="caution">
    <text evidence="3">The sequence shown here is derived from an EMBL/GenBank/DDBJ whole genome shotgun (WGS) entry which is preliminary data.</text>
</comment>
<feature type="transmembrane region" description="Helical" evidence="1">
    <location>
        <begin position="299"/>
        <end position="324"/>
    </location>
</feature>
<accession>A0A3A6QBB5</accession>
<proteinExistence type="predicted"/>
<keyword evidence="4" id="KW-1185">Reference proteome</keyword>
<name>A0A3A6QBB5_9EURY</name>
<keyword evidence="1" id="KW-0472">Membrane</keyword>
<keyword evidence="1" id="KW-0812">Transmembrane</keyword>
<feature type="domain" description="DUF7973" evidence="2">
    <location>
        <begin position="6"/>
        <end position="326"/>
    </location>
</feature>
<gene>
    <name evidence="3" type="ORF">DP106_06910</name>
</gene>
<feature type="transmembrane region" description="Helical" evidence="1">
    <location>
        <begin position="12"/>
        <end position="40"/>
    </location>
</feature>
<reference evidence="3 4" key="1">
    <citation type="submission" date="2018-06" db="EMBL/GenBank/DDBJ databases">
        <title>Halonotius sp. F13-13 a new haloarchaeeon isolated from a solar saltern from Isla Cristina, Huelva, Spain.</title>
        <authorList>
            <person name="Duran-Viseras A."/>
            <person name="Sanchez-Porro C."/>
            <person name="Ventosa A."/>
        </authorList>
    </citation>
    <scope>NUCLEOTIDE SEQUENCE [LARGE SCALE GENOMIC DNA]</scope>
    <source>
        <strain evidence="3 4">CECT 7525</strain>
    </source>
</reference>
<dbReference type="AlphaFoldDB" id="A0A3A6QBB5"/>
<sequence length="331" mass="33422">MVLNPQLVDPTFYIAAFAGGAFGAAIGALPAFIFTGFMVIAGQATASLGLDGAGEGASLTASGFTGYLGFGPVFGPHISFAAGAAAAAYAAKQGYIDDGKNILWAAGTQKTDVLLVGGIFGILGLVGTGLGRTVGIPTDNIALMVFVSALIHRVAFGYSIIGEVTGDGLFDVGPWERDEDEAPGIWLPWQYQWSGVVFIGIIGGILGAAAFQATGSALIGFGISAASLVFLQAGIDNIPVTHHITLPGAVGALGAQAAGYSPAVVLIFGGLFGAFGALMGEICNRVFYMHGKTHVDPPAFGIFLSGFLSAILTAAGVLGTTFWAPVTALGL</sequence>
<organism evidence="3 4">
    <name type="scientific">Halonotius pteroides</name>
    <dbReference type="NCBI Taxonomy" id="268735"/>
    <lineage>
        <taxon>Archaea</taxon>
        <taxon>Methanobacteriati</taxon>
        <taxon>Methanobacteriota</taxon>
        <taxon>Stenosarchaea group</taxon>
        <taxon>Halobacteria</taxon>
        <taxon>Halobacteriales</taxon>
        <taxon>Haloferacaceae</taxon>
        <taxon>Halonotius</taxon>
    </lineage>
</organism>
<dbReference type="Pfam" id="PF25928">
    <property type="entry name" value="DUF7973"/>
    <property type="match status" value="1"/>
</dbReference>
<evidence type="ECO:0000313" key="3">
    <source>
        <dbReference type="EMBL" id="RJX49835.1"/>
    </source>
</evidence>
<evidence type="ECO:0000313" key="4">
    <source>
        <dbReference type="Proteomes" id="UP000281564"/>
    </source>
</evidence>
<keyword evidence="1" id="KW-1133">Transmembrane helix</keyword>
<feature type="transmembrane region" description="Helical" evidence="1">
    <location>
        <begin position="255"/>
        <end position="278"/>
    </location>
</feature>